<evidence type="ECO:0000256" key="1">
    <source>
        <dbReference type="PROSITE-ProRule" id="PRU00042"/>
    </source>
</evidence>
<dbReference type="InterPro" id="IPR013087">
    <property type="entry name" value="Znf_C2H2_type"/>
</dbReference>
<evidence type="ECO:0000313" key="5">
    <source>
        <dbReference type="Proteomes" id="UP000256964"/>
    </source>
</evidence>
<evidence type="ECO:0000313" key="4">
    <source>
        <dbReference type="EMBL" id="RDX53502.1"/>
    </source>
</evidence>
<keyword evidence="1" id="KW-0863">Zinc-finger</keyword>
<organism evidence="4 5">
    <name type="scientific">Lentinus brumalis</name>
    <dbReference type="NCBI Taxonomy" id="2498619"/>
    <lineage>
        <taxon>Eukaryota</taxon>
        <taxon>Fungi</taxon>
        <taxon>Dikarya</taxon>
        <taxon>Basidiomycota</taxon>
        <taxon>Agaricomycotina</taxon>
        <taxon>Agaricomycetes</taxon>
        <taxon>Polyporales</taxon>
        <taxon>Polyporaceae</taxon>
        <taxon>Lentinus</taxon>
    </lineage>
</organism>
<evidence type="ECO:0000256" key="2">
    <source>
        <dbReference type="SAM" id="MobiDB-lite"/>
    </source>
</evidence>
<feature type="domain" description="C2H2-type" evidence="3">
    <location>
        <begin position="284"/>
        <end position="311"/>
    </location>
</feature>
<sequence>MSAQYYPVALCDAPALSLQMESQEFVPYHDPSAALWQWVNFDLCDVSPSGAHGLLPSYSTAEGGNWDPLKCDVLQASLPPLPPSPAWGLPVNPEAFTSTLPNTICPRLTTPHLPLQQDGLDFTMNVGFSDGTVESSEYAAAQDTPGLLPVLEEPLHHPSPWLDSRTSTATTSSPSSSAVWTLSASMSPFSLPSSSSPSSLSSFPSSSSSPSTPPSYNSPSDTTHTVPSGPSKVSPTKTARPKRPRSQNSSTASRTSHARERKPRNSQFSERPDDITRLMDLETMSCLHCGRKSKRVPDLRRHIRTHYEDRIWACIGVPFDPANKEHMPHAGDDLLVIKGVVMLGGCGTIFTRDDAYVRHRHISHRGCRGRAAAQQVVSKDDLPILREWRRRAAAGRLR</sequence>
<dbReference type="OrthoDB" id="2753482at2759"/>
<feature type="compositionally biased region" description="Polar residues" evidence="2">
    <location>
        <begin position="221"/>
        <end position="237"/>
    </location>
</feature>
<protein>
    <recommendedName>
        <fullName evidence="3">C2H2-type domain-containing protein</fullName>
    </recommendedName>
</protein>
<dbReference type="EMBL" id="KZ857387">
    <property type="protein sequence ID" value="RDX53502.1"/>
    <property type="molecule type" value="Genomic_DNA"/>
</dbReference>
<name>A0A371DLU9_9APHY</name>
<keyword evidence="5" id="KW-1185">Reference proteome</keyword>
<feature type="compositionally biased region" description="Polar residues" evidence="2">
    <location>
        <begin position="246"/>
        <end position="255"/>
    </location>
</feature>
<accession>A0A371DLU9</accession>
<reference evidence="4 5" key="1">
    <citation type="journal article" date="2018" name="Biotechnol. Biofuels">
        <title>Integrative visual omics of the white-rot fungus Polyporus brumalis exposes the biotechnological potential of its oxidative enzymes for delignifying raw plant biomass.</title>
        <authorList>
            <person name="Miyauchi S."/>
            <person name="Rancon A."/>
            <person name="Drula E."/>
            <person name="Hage H."/>
            <person name="Chaduli D."/>
            <person name="Favel A."/>
            <person name="Grisel S."/>
            <person name="Henrissat B."/>
            <person name="Herpoel-Gimbert I."/>
            <person name="Ruiz-Duenas F.J."/>
            <person name="Chevret D."/>
            <person name="Hainaut M."/>
            <person name="Lin J."/>
            <person name="Wang M."/>
            <person name="Pangilinan J."/>
            <person name="Lipzen A."/>
            <person name="Lesage-Meessen L."/>
            <person name="Navarro D."/>
            <person name="Riley R."/>
            <person name="Grigoriev I.V."/>
            <person name="Zhou S."/>
            <person name="Raouche S."/>
            <person name="Rosso M.N."/>
        </authorList>
    </citation>
    <scope>NUCLEOTIDE SEQUENCE [LARGE SCALE GENOMIC DNA]</scope>
    <source>
        <strain evidence="4 5">BRFM 1820</strain>
    </source>
</reference>
<dbReference type="Proteomes" id="UP000256964">
    <property type="component" value="Unassembled WGS sequence"/>
</dbReference>
<evidence type="ECO:0000259" key="3">
    <source>
        <dbReference type="PROSITE" id="PS50157"/>
    </source>
</evidence>
<dbReference type="STRING" id="139420.A0A371DLU9"/>
<keyword evidence="1" id="KW-0479">Metal-binding</keyword>
<proteinExistence type="predicted"/>
<dbReference type="GO" id="GO:0008270">
    <property type="term" value="F:zinc ion binding"/>
    <property type="evidence" value="ECO:0007669"/>
    <property type="project" value="UniProtKB-KW"/>
</dbReference>
<gene>
    <name evidence="4" type="ORF">OH76DRAFT_1225853</name>
</gene>
<keyword evidence="1" id="KW-0862">Zinc</keyword>
<feature type="compositionally biased region" description="Low complexity" evidence="2">
    <location>
        <begin position="164"/>
        <end position="220"/>
    </location>
</feature>
<dbReference type="AlphaFoldDB" id="A0A371DLU9"/>
<feature type="region of interest" description="Disordered" evidence="2">
    <location>
        <begin position="150"/>
        <end position="275"/>
    </location>
</feature>
<dbReference type="PROSITE" id="PS50157">
    <property type="entry name" value="ZINC_FINGER_C2H2_2"/>
    <property type="match status" value="1"/>
</dbReference>